<proteinExistence type="inferred from homology"/>
<accession>A0A371YZM4</accession>
<feature type="signal peptide" evidence="3">
    <location>
        <begin position="1"/>
        <end position="42"/>
    </location>
</feature>
<dbReference type="InterPro" id="IPR000560">
    <property type="entry name" value="His_Pase_clade-2"/>
</dbReference>
<dbReference type="InterPro" id="IPR050645">
    <property type="entry name" value="Histidine_acid_phosphatase"/>
</dbReference>
<evidence type="ECO:0000256" key="1">
    <source>
        <dbReference type="ARBA" id="ARBA00005375"/>
    </source>
</evidence>
<dbReference type="PANTHER" id="PTHR11567">
    <property type="entry name" value="ACID PHOSPHATASE-RELATED"/>
    <property type="match status" value="1"/>
</dbReference>
<dbReference type="PANTHER" id="PTHR11567:SF110">
    <property type="entry name" value="2-PHOSPHOXYLOSE PHOSPHATASE 1"/>
    <property type="match status" value="1"/>
</dbReference>
<feature type="chain" id="PRO_5016951900" evidence="3">
    <location>
        <begin position="43"/>
        <end position="437"/>
    </location>
</feature>
<dbReference type="AlphaFoldDB" id="A0A371YZM4"/>
<keyword evidence="3" id="KW-0732">Signal</keyword>
<dbReference type="GO" id="GO:0030288">
    <property type="term" value="C:outer membrane-bounded periplasmic space"/>
    <property type="evidence" value="ECO:0007669"/>
    <property type="project" value="TreeGrafter"/>
</dbReference>
<evidence type="ECO:0000256" key="3">
    <source>
        <dbReference type="SAM" id="SignalP"/>
    </source>
</evidence>
<name>A0A371YZM4_9PROT</name>
<evidence type="ECO:0000313" key="5">
    <source>
        <dbReference type="Proteomes" id="UP000262371"/>
    </source>
</evidence>
<keyword evidence="2 4" id="KW-0378">Hydrolase</keyword>
<dbReference type="InterPro" id="IPR033379">
    <property type="entry name" value="Acid_Pase_AS"/>
</dbReference>
<dbReference type="Gene3D" id="3.40.50.1240">
    <property type="entry name" value="Phosphoglycerate mutase-like"/>
    <property type="match status" value="2"/>
</dbReference>
<comment type="similarity">
    <text evidence="1">Belongs to the histidine acid phosphatase family.</text>
</comment>
<dbReference type="OrthoDB" id="395886at2"/>
<dbReference type="SUPFAM" id="SSF53254">
    <property type="entry name" value="Phosphoglycerate mutase-like"/>
    <property type="match status" value="1"/>
</dbReference>
<gene>
    <name evidence="4" type="ORF">DY926_10065</name>
</gene>
<organism evidence="4 5">
    <name type="scientific">Komagataeibacter melaceti</name>
    <dbReference type="NCBI Taxonomy" id="2766577"/>
    <lineage>
        <taxon>Bacteria</taxon>
        <taxon>Pseudomonadati</taxon>
        <taxon>Pseudomonadota</taxon>
        <taxon>Alphaproteobacteria</taxon>
        <taxon>Acetobacterales</taxon>
        <taxon>Acetobacteraceae</taxon>
        <taxon>Komagataeibacter</taxon>
    </lineage>
</organism>
<evidence type="ECO:0000256" key="2">
    <source>
        <dbReference type="ARBA" id="ARBA00022801"/>
    </source>
</evidence>
<dbReference type="Proteomes" id="UP000262371">
    <property type="component" value="Unassembled WGS sequence"/>
</dbReference>
<dbReference type="EMBL" id="QUWV01000083">
    <property type="protein sequence ID" value="RFD19667.1"/>
    <property type="molecule type" value="Genomic_DNA"/>
</dbReference>
<comment type="caution">
    <text evidence="4">The sequence shown here is derived from an EMBL/GenBank/DDBJ whole genome shotgun (WGS) entry which is preliminary data.</text>
</comment>
<protein>
    <submittedName>
        <fullName evidence="4">Phosphoanhydride phosphohydrolase</fullName>
    </submittedName>
</protein>
<dbReference type="GO" id="GO:0050308">
    <property type="term" value="F:sugar-phosphatase activity"/>
    <property type="evidence" value="ECO:0007669"/>
    <property type="project" value="TreeGrafter"/>
</dbReference>
<dbReference type="Pfam" id="PF00328">
    <property type="entry name" value="His_Phos_2"/>
    <property type="match status" value="1"/>
</dbReference>
<evidence type="ECO:0000313" key="4">
    <source>
        <dbReference type="EMBL" id="RFD19667.1"/>
    </source>
</evidence>
<dbReference type="PROSITE" id="PS00616">
    <property type="entry name" value="HIS_ACID_PHOSPHAT_1"/>
    <property type="match status" value="1"/>
</dbReference>
<sequence>MEQDSAFHPQPRIWSCMPRALSCLIACLAALLPSAIPRPASATPAPAVLERVVLVARHGVRSPTQPLARINAATRRIWPAWPVAPGELTLQGQHDLALMGAALGAHYRQAGLLPPGQACRPGALAIWSDAAAHRTMQTGGIMGQAMLPGCAVTNASLPAGTADPVFNSLPRTPDPTLRAAIMTSLTAELADDQSHYPAEVNRAQALMQDMVYPAGCVAGAPCFTGPDRATWKKNAPHLEGGLSLSAEMAENMLLEYAQGMPPDSIGWGHADMRRTLDAIMPAHTHASRLLRRLPAFALARGHVLAGLMTDLAAGRPVTLPDHSVIAPTTPVILFAGHDTTLDMLAAIFGLDWSFADLPDPTGPDTTLGFETWRQVDGTRMVRAVIFHQGLDALRSGQPGVAQPDVLPLPACQSGPQGQCKLDDFVRVFTARLNAAPA</sequence>
<reference evidence="4 5" key="1">
    <citation type="submission" date="2018-08" db="EMBL/GenBank/DDBJ databases">
        <title>Komagataeibacter sp. AV 382.</title>
        <authorList>
            <person name="Skraban J."/>
            <person name="Trcek J."/>
        </authorList>
    </citation>
    <scope>NUCLEOTIDE SEQUENCE [LARGE SCALE GENOMIC DNA]</scope>
    <source>
        <strain evidence="4 5">AV 382</strain>
    </source>
</reference>
<keyword evidence="5" id="KW-1185">Reference proteome</keyword>
<dbReference type="InterPro" id="IPR029033">
    <property type="entry name" value="His_PPase_superfam"/>
</dbReference>